<evidence type="ECO:0000313" key="1">
    <source>
        <dbReference type="EMBL" id="AXJ02317.1"/>
    </source>
</evidence>
<organism evidence="1 2">
    <name type="scientific">Cyclonatronum proteinivorum</name>
    <dbReference type="NCBI Taxonomy" id="1457365"/>
    <lineage>
        <taxon>Bacteria</taxon>
        <taxon>Pseudomonadati</taxon>
        <taxon>Balneolota</taxon>
        <taxon>Balneolia</taxon>
        <taxon>Balneolales</taxon>
        <taxon>Cyclonatronaceae</taxon>
        <taxon>Cyclonatronum</taxon>
    </lineage>
</organism>
<evidence type="ECO:0008006" key="3">
    <source>
        <dbReference type="Google" id="ProtNLM"/>
    </source>
</evidence>
<dbReference type="RefSeq" id="WP_164682853.1">
    <property type="nucleotide sequence ID" value="NZ_CP027806.1"/>
</dbReference>
<dbReference type="Proteomes" id="UP000254808">
    <property type="component" value="Chromosome"/>
</dbReference>
<protein>
    <recommendedName>
        <fullName evidence="3">Outer membrane lipoprotein-sorting protein</fullName>
    </recommendedName>
</protein>
<dbReference type="EMBL" id="CP027806">
    <property type="protein sequence ID" value="AXJ02317.1"/>
    <property type="molecule type" value="Genomic_DNA"/>
</dbReference>
<name>A0A345UPB5_9BACT</name>
<dbReference type="AlphaFoldDB" id="A0A345UPB5"/>
<gene>
    <name evidence="1" type="ORF">CYPRO_3082</name>
</gene>
<reference evidence="1 2" key="1">
    <citation type="submission" date="2018-03" db="EMBL/GenBank/DDBJ databases">
        <title>Phenotypic and genomic properties of Cyclonatronum proteinivorum gen. nov., sp. nov., a haloalkaliphilic bacteroidete from soda lakes possessing Na+-translocating rhodopsin.</title>
        <authorList>
            <person name="Toshchakov S.V."/>
            <person name="Korzhenkov A."/>
            <person name="Samarov N.I."/>
            <person name="Kublanov I.V."/>
            <person name="Muntyan M.S."/>
            <person name="Sorokin D.Y."/>
        </authorList>
    </citation>
    <scope>NUCLEOTIDE SEQUENCE [LARGE SCALE GENOMIC DNA]</scope>
    <source>
        <strain evidence="1 2">Omega</strain>
    </source>
</reference>
<evidence type="ECO:0000313" key="2">
    <source>
        <dbReference type="Proteomes" id="UP000254808"/>
    </source>
</evidence>
<dbReference type="KEGG" id="cprv:CYPRO_3082"/>
<dbReference type="PROSITE" id="PS51257">
    <property type="entry name" value="PROKAR_LIPOPROTEIN"/>
    <property type="match status" value="1"/>
</dbReference>
<sequence>MKNLIPDFRAHPGLHRAIWLIGVTLLAGLAACSPRMAPPELPSDFSRSTVSADSLLPLLQTDFAAIEALSGRASARISQPGQQDQATVHFTSSRNESLLTLRNNLGIEGGRIYTDTDSVTLYDRIERTAWRMSAEQARLALLQGFTAFNLLEFLLPELTPDQITGVYESTSEWVLRMADERYFLFDKNSLYLTRLIKPASSPLAYSQFSFSHHASIEGFTLPRRIEILSEDGKARIFLLIQALELNPPNPSFDIGLPADLPLERR</sequence>
<keyword evidence="2" id="KW-1185">Reference proteome</keyword>
<accession>A0A345UPB5</accession>
<proteinExistence type="predicted"/>
<dbReference type="Pfam" id="PF14125">
    <property type="entry name" value="DUF4292"/>
    <property type="match status" value="1"/>
</dbReference>
<dbReference type="InterPro" id="IPR025634">
    <property type="entry name" value="DUF4292"/>
</dbReference>